<evidence type="ECO:0000313" key="2">
    <source>
        <dbReference type="EMBL" id="KAK9683636.1"/>
    </source>
</evidence>
<dbReference type="EMBL" id="JBDFQZ010000010">
    <property type="protein sequence ID" value="KAK9683636.1"/>
    <property type="molecule type" value="Genomic_DNA"/>
</dbReference>
<accession>A0AAW1I3P3</accession>
<evidence type="ECO:0000259" key="1">
    <source>
        <dbReference type="Pfam" id="PF12274"/>
    </source>
</evidence>
<feature type="domain" description="DUF3615" evidence="1">
    <location>
        <begin position="90"/>
        <end position="189"/>
    </location>
</feature>
<dbReference type="Pfam" id="PF12274">
    <property type="entry name" value="DUF3615"/>
    <property type="match status" value="1"/>
</dbReference>
<gene>
    <name evidence="2" type="ORF">RND81_10G155300</name>
</gene>
<protein>
    <recommendedName>
        <fullName evidence="1">DUF3615 domain-containing protein</fullName>
    </recommendedName>
</protein>
<dbReference type="Proteomes" id="UP001443914">
    <property type="component" value="Unassembled WGS sequence"/>
</dbReference>
<keyword evidence="3" id="KW-1185">Reference proteome</keyword>
<sequence length="217" mass="24077">MVAATCYSLRSNGCGYSLRSKGVPRPSAQNLQFNNSRCGVKHRVGKVSASQKKPKAVKPIENAVKPVEDMEDVRFRAFPVVEKQARKFANAAIAHLREKNSDFELVKPGLYSGAVICGGSLFHHNFKAKRANNPNAPVQTFFSQVFSPRYPTTKGLSIECCISLGKSDTLPEKRDNRGCMYCSDAVYHPIGGCKGIKMGWPTWSYDQEYEDSSDEED</sequence>
<dbReference type="InterPro" id="IPR022059">
    <property type="entry name" value="DUF3615"/>
</dbReference>
<dbReference type="AlphaFoldDB" id="A0AAW1I3P3"/>
<dbReference type="PANTHER" id="PTHR34710:SF20">
    <property type="entry name" value="OS10G0550200 PROTEIN"/>
    <property type="match status" value="1"/>
</dbReference>
<evidence type="ECO:0000313" key="3">
    <source>
        <dbReference type="Proteomes" id="UP001443914"/>
    </source>
</evidence>
<comment type="caution">
    <text evidence="2">The sequence shown here is derived from an EMBL/GenBank/DDBJ whole genome shotgun (WGS) entry which is preliminary data.</text>
</comment>
<name>A0AAW1I3P3_SAPOF</name>
<proteinExistence type="predicted"/>
<dbReference type="PANTHER" id="PTHR34710">
    <property type="entry name" value="OS03G0834100 PROTEIN"/>
    <property type="match status" value="1"/>
</dbReference>
<organism evidence="2 3">
    <name type="scientific">Saponaria officinalis</name>
    <name type="common">Common soapwort</name>
    <name type="synonym">Lychnis saponaria</name>
    <dbReference type="NCBI Taxonomy" id="3572"/>
    <lineage>
        <taxon>Eukaryota</taxon>
        <taxon>Viridiplantae</taxon>
        <taxon>Streptophyta</taxon>
        <taxon>Embryophyta</taxon>
        <taxon>Tracheophyta</taxon>
        <taxon>Spermatophyta</taxon>
        <taxon>Magnoliopsida</taxon>
        <taxon>eudicotyledons</taxon>
        <taxon>Gunneridae</taxon>
        <taxon>Pentapetalae</taxon>
        <taxon>Caryophyllales</taxon>
        <taxon>Caryophyllaceae</taxon>
        <taxon>Caryophylleae</taxon>
        <taxon>Saponaria</taxon>
    </lineage>
</organism>
<reference evidence="2" key="1">
    <citation type="submission" date="2024-03" db="EMBL/GenBank/DDBJ databases">
        <title>WGS assembly of Saponaria officinalis var. Norfolk2.</title>
        <authorList>
            <person name="Jenkins J."/>
            <person name="Shu S."/>
            <person name="Grimwood J."/>
            <person name="Barry K."/>
            <person name="Goodstein D."/>
            <person name="Schmutz J."/>
            <person name="Leebens-Mack J."/>
            <person name="Osbourn A."/>
        </authorList>
    </citation>
    <scope>NUCLEOTIDE SEQUENCE [LARGE SCALE GENOMIC DNA]</scope>
    <source>
        <strain evidence="2">JIC</strain>
    </source>
</reference>